<organism evidence="3 4">
    <name type="scientific">Coleophoma crateriformis</name>
    <dbReference type="NCBI Taxonomy" id="565419"/>
    <lineage>
        <taxon>Eukaryota</taxon>
        <taxon>Fungi</taxon>
        <taxon>Dikarya</taxon>
        <taxon>Ascomycota</taxon>
        <taxon>Pezizomycotina</taxon>
        <taxon>Leotiomycetes</taxon>
        <taxon>Helotiales</taxon>
        <taxon>Dermateaceae</taxon>
        <taxon>Coleophoma</taxon>
    </lineage>
</organism>
<dbReference type="OrthoDB" id="185373at2759"/>
<dbReference type="Gene3D" id="1.25.40.10">
    <property type="entry name" value="Tetratricopeptide repeat domain"/>
    <property type="match status" value="1"/>
</dbReference>
<feature type="region of interest" description="Disordered" evidence="2">
    <location>
        <begin position="359"/>
        <end position="395"/>
    </location>
</feature>
<dbReference type="Pfam" id="PF13812">
    <property type="entry name" value="PPR_3"/>
    <property type="match status" value="1"/>
</dbReference>
<gene>
    <name evidence="3" type="ORF">BP5796_08482</name>
</gene>
<keyword evidence="4" id="KW-1185">Reference proteome</keyword>
<dbReference type="Pfam" id="PF13041">
    <property type="entry name" value="PPR_2"/>
    <property type="match status" value="1"/>
</dbReference>
<evidence type="ECO:0000313" key="4">
    <source>
        <dbReference type="Proteomes" id="UP000256328"/>
    </source>
</evidence>
<evidence type="ECO:0000313" key="3">
    <source>
        <dbReference type="EMBL" id="RDW70085.1"/>
    </source>
</evidence>
<sequence>MLRCQDCIRNCLKTFIGEHASSASISIRGGSTIARNRQSLNRNYRSFSTASTSPVELERAEDYTPIRPKVFTTPVNQEKLQSRTKQRQEWFNSRGVTPVAKKRLEPANIKKHLRFLKDPIKLADDVRRMLRDDDYETALEVVKAASKDMQCVVSWNHIIDWQVSKRKLTAAIKTYNDMKKRAQFPDPVTYTLLFRGCADDPHPKNALSKAISIYQSMLGEFSRVKPTTIHLNAVLKACARAQDMDALWAIAGDMPERGLRAPNNLTYTTIINALRFEAAGDLRGTLTPMQKRQNVEKNLFLARKLWVDILKRWRAGDLFIDEECVCAMGRILLIGGEKDVDDVFSLLEQTMDIPRQLPRYGTDERAALDPNKQTGIPGQTKSIEEPAESSESTDEHFVDIVPAPQTSKKPASAKALAPMAKPGRNTLSLALSALTANGLKGPATQYWNLLTKGHGIIPDSNNYAGYLRILRIARASKEASELIVSMPPSELRRQHLIIGMSVCARDKANRNSFAHAGKLLDLMQHNFSTPDIKVLQSYLTTAVSSPAYFRSPSGAVSDQTSEYALGRQILRALDRLEPHINNAKSRITHGEDSPRLNQSYRKQLSEDIEFAELTIQLWRDMVRAYDLCTSRTLVPQEQFSGLAGRRNTLIAWITRYNAKTNSQKQHARSIREKARVE</sequence>
<protein>
    <recommendedName>
        <fullName evidence="5">Pentatricopeptide repeat protein</fullName>
    </recommendedName>
</protein>
<dbReference type="InterPro" id="IPR051222">
    <property type="entry name" value="PPR/CCM1_RNA-binding"/>
</dbReference>
<accession>A0A3D8R7R0</accession>
<dbReference type="InterPro" id="IPR011990">
    <property type="entry name" value="TPR-like_helical_dom_sf"/>
</dbReference>
<dbReference type="AlphaFoldDB" id="A0A3D8R7R0"/>
<evidence type="ECO:0008006" key="5">
    <source>
        <dbReference type="Google" id="ProtNLM"/>
    </source>
</evidence>
<evidence type="ECO:0000256" key="2">
    <source>
        <dbReference type="SAM" id="MobiDB-lite"/>
    </source>
</evidence>
<keyword evidence="1" id="KW-0677">Repeat</keyword>
<dbReference type="PANTHER" id="PTHR47942">
    <property type="entry name" value="TETRATRICOPEPTIDE REPEAT (TPR)-LIKE SUPERFAMILY PROTEIN-RELATED"/>
    <property type="match status" value="1"/>
</dbReference>
<feature type="compositionally biased region" description="Polar residues" evidence="2">
    <location>
        <begin position="371"/>
        <end position="381"/>
    </location>
</feature>
<dbReference type="PANTHER" id="PTHR47942:SF105">
    <property type="entry name" value="ATPASE EXPRESSION PROTEIN 3"/>
    <property type="match status" value="1"/>
</dbReference>
<reference evidence="3 4" key="1">
    <citation type="journal article" date="2018" name="IMA Fungus">
        <title>IMA Genome-F 9: Draft genome sequence of Annulohypoxylon stygium, Aspergillus mulundensis, Berkeleyomyces basicola (syn. Thielaviopsis basicola), Ceratocystis smalleyi, two Cercospora beticola strains, Coleophoma cylindrospora, Fusarium fracticaudum, Phialophora cf. hyalina, and Morchella septimelata.</title>
        <authorList>
            <person name="Wingfield B.D."/>
            <person name="Bills G.F."/>
            <person name="Dong Y."/>
            <person name="Huang W."/>
            <person name="Nel W.J."/>
            <person name="Swalarsk-Parry B.S."/>
            <person name="Vaghefi N."/>
            <person name="Wilken P.M."/>
            <person name="An Z."/>
            <person name="de Beer Z.W."/>
            <person name="De Vos L."/>
            <person name="Chen L."/>
            <person name="Duong T.A."/>
            <person name="Gao Y."/>
            <person name="Hammerbacher A."/>
            <person name="Kikkert J.R."/>
            <person name="Li Y."/>
            <person name="Li H."/>
            <person name="Li K."/>
            <person name="Li Q."/>
            <person name="Liu X."/>
            <person name="Ma X."/>
            <person name="Naidoo K."/>
            <person name="Pethybridge S.J."/>
            <person name="Sun J."/>
            <person name="Steenkamp E.T."/>
            <person name="van der Nest M.A."/>
            <person name="van Wyk S."/>
            <person name="Wingfield M.J."/>
            <person name="Xiong C."/>
            <person name="Yue Q."/>
            <person name="Zhang X."/>
        </authorList>
    </citation>
    <scope>NUCLEOTIDE SEQUENCE [LARGE SCALE GENOMIC DNA]</scope>
    <source>
        <strain evidence="3 4">BP5796</strain>
    </source>
</reference>
<proteinExistence type="predicted"/>
<dbReference type="Proteomes" id="UP000256328">
    <property type="component" value="Unassembled WGS sequence"/>
</dbReference>
<dbReference type="EMBL" id="PDLN01000012">
    <property type="protein sequence ID" value="RDW70085.1"/>
    <property type="molecule type" value="Genomic_DNA"/>
</dbReference>
<name>A0A3D8R7R0_9HELO</name>
<evidence type="ECO:0000256" key="1">
    <source>
        <dbReference type="ARBA" id="ARBA00022737"/>
    </source>
</evidence>
<comment type="caution">
    <text evidence="3">The sequence shown here is derived from an EMBL/GenBank/DDBJ whole genome shotgun (WGS) entry which is preliminary data.</text>
</comment>
<dbReference type="InterPro" id="IPR002885">
    <property type="entry name" value="PPR_rpt"/>
</dbReference>